<reference evidence="1" key="1">
    <citation type="submission" date="2020-09" db="EMBL/GenBank/DDBJ databases">
        <authorList>
            <person name="Kim M.K."/>
        </authorList>
    </citation>
    <scope>NUCLEOTIDE SEQUENCE</scope>
    <source>
        <strain evidence="1">BT702</strain>
    </source>
</reference>
<keyword evidence="2" id="KW-1185">Reference proteome</keyword>
<dbReference type="EMBL" id="JACWZY010000056">
    <property type="protein sequence ID" value="MBD2705440.1"/>
    <property type="molecule type" value="Genomic_DNA"/>
</dbReference>
<proteinExistence type="predicted"/>
<name>A0A927AVY4_9BACT</name>
<dbReference type="InterPro" id="IPR004027">
    <property type="entry name" value="SEC_C_motif"/>
</dbReference>
<protein>
    <submittedName>
        <fullName evidence="1">SEC-C domain-containing protein</fullName>
    </submittedName>
</protein>
<gene>
    <name evidence="1" type="ORF">IC229_32820</name>
</gene>
<dbReference type="SUPFAM" id="SSF103642">
    <property type="entry name" value="Sec-C motif"/>
    <property type="match status" value="1"/>
</dbReference>
<dbReference type="Proteomes" id="UP000598820">
    <property type="component" value="Unassembled WGS sequence"/>
</dbReference>
<dbReference type="RefSeq" id="WP_190892840.1">
    <property type="nucleotide sequence ID" value="NZ_JACWZY010000056.1"/>
</dbReference>
<evidence type="ECO:0000313" key="1">
    <source>
        <dbReference type="EMBL" id="MBD2705440.1"/>
    </source>
</evidence>
<comment type="caution">
    <text evidence="1">The sequence shown here is derived from an EMBL/GenBank/DDBJ whole genome shotgun (WGS) entry which is preliminary data.</text>
</comment>
<dbReference type="Gene3D" id="3.10.450.50">
    <property type="match status" value="1"/>
</dbReference>
<sequence>MTKINRNANCPCGSGLKYKKCCLSKGIYEGNKEEPADPIKIFLSKQNRTLTLSAIASLLLLPENHGKNLRLERLAWFAAKYCTVEDKSFDQTQFQDFVLKHFAVDYMEDPTESVFTANVPFLAGNTVVFPGIESDSYVVLERLLLVIFQAQSNFPEDYKHLIQGVVLPFLRISNTIARKGDYQRYMAGSGLHRDKITFTRQLDRLQEFCFLPRIVFERQSEELGIPVESFFDLVITSSDVKLDFSNFNDDNPLLSKPLVQVEGGYVLAVPTSLLTALNRYIFEQAERFGIHDQLVTEYHLQANASLTFQLYEIGWRPAQDTLPDLVWGDYDSFYKIDADIYGYVIYIPDRTDIDPRVLEEKIRHVVNELSSSQPVPVKVLLLLVAGLSGDQISLPLGEMPDNTWLIQFTNFDLSLLLSDPKINKLTLWKFAKALDEAEKTIQVFSIDKLDMFSYYLDNHESFFPSDDSVTGMMIEPGYAETYRINRIQYSDKHTVIRDMDGTWGHIPVEKYAKYGPIYNPVQPSPESWLVLDYYDSPVWIKNFQARDIETRTTADRFAEAILYWLLHLPTIDLLIEPLNKLPVEIELIFDEKMLNNDISENDLQSISSDTISIGLTIQNPLNFTLNIPWQLIQPLMSGGSVAEQLIVKKVLQGLNQLQYVQTQQEALREDDIDLLIADAMSNPKQRMILNIPAHIDARSDPRWLPIPARDIPDADTSQILQTLTSFLTPDRVIPEKIEHAEDKNILCHEVVAGLVSYLGSQLTEYNTAELVRYLMLKNEAIIYKREYDEILIPAQIACFSDYPSEVERLKKSEENLVLVALSIRCLIEFAAAIPTNGIKLVTEDNVDRLLAITEQIFQWGAMSDTISMGLDDMEMGLLPSGRIGTDKSFPENYLATYFHAYTEEKVTDYMENFARKQEPKKPESEPHLVNDEPVLEELDIAFKMQFDLSLKEYISLQFILAQVATSREVSVLHLEEEALYNAVLEFAPGYDRDAFDKGIHLLTLKARKTLITPPHNYKRDDIYPWRYNRELSYIRRPLYKEVKNGVTSYMFGFRHVTAALHNLLYLLFNGRFNDPKYNHFKTVSSRINHIKGDDYRREVYLWLREHTQLKVIPHEVKIPDPEYGDIDVLAWDTANNIVYSLECKNTVPARNIYEMKGELDKYFGREADGGMIIKHVNRHAWLEQNPAQLFTWLGLAVPERFKIISLVVTAVELPVGYISRQKPPLTIISFHALKKLLAI</sequence>
<dbReference type="AlphaFoldDB" id="A0A927AVY4"/>
<organism evidence="1 2">
    <name type="scientific">Spirosoma profusum</name>
    <dbReference type="NCBI Taxonomy" id="2771354"/>
    <lineage>
        <taxon>Bacteria</taxon>
        <taxon>Pseudomonadati</taxon>
        <taxon>Bacteroidota</taxon>
        <taxon>Cytophagia</taxon>
        <taxon>Cytophagales</taxon>
        <taxon>Cytophagaceae</taxon>
        <taxon>Spirosoma</taxon>
    </lineage>
</organism>
<accession>A0A927AVY4</accession>
<dbReference type="Pfam" id="PF02810">
    <property type="entry name" value="SEC-C"/>
    <property type="match status" value="1"/>
</dbReference>
<evidence type="ECO:0000313" key="2">
    <source>
        <dbReference type="Proteomes" id="UP000598820"/>
    </source>
</evidence>